<dbReference type="Gene3D" id="3.30.450.40">
    <property type="match status" value="1"/>
</dbReference>
<gene>
    <name evidence="12" type="ORF">E6K80_03135</name>
</gene>
<evidence type="ECO:0000256" key="9">
    <source>
        <dbReference type="PROSITE-ProRule" id="PRU00169"/>
    </source>
</evidence>
<evidence type="ECO:0000256" key="3">
    <source>
        <dbReference type="ARBA" id="ARBA00022553"/>
    </source>
</evidence>
<keyword evidence="7" id="KW-0067">ATP-binding</keyword>
<keyword evidence="5" id="KW-0547">Nucleotide-binding</keyword>
<evidence type="ECO:0000256" key="4">
    <source>
        <dbReference type="ARBA" id="ARBA00022679"/>
    </source>
</evidence>
<dbReference type="SUPFAM" id="SSF52172">
    <property type="entry name" value="CheY-like"/>
    <property type="match status" value="1"/>
</dbReference>
<dbReference type="SUPFAM" id="SSF55874">
    <property type="entry name" value="ATPase domain of HSP90 chaperone/DNA topoisomerase II/histidine kinase"/>
    <property type="match status" value="1"/>
</dbReference>
<evidence type="ECO:0000256" key="8">
    <source>
        <dbReference type="ARBA" id="ARBA00023012"/>
    </source>
</evidence>
<feature type="domain" description="Response regulatory" evidence="11">
    <location>
        <begin position="420"/>
        <end position="534"/>
    </location>
</feature>
<dbReference type="AlphaFoldDB" id="A0A538U8X3"/>
<feature type="domain" description="Histidine kinase" evidence="10">
    <location>
        <begin position="187"/>
        <end position="400"/>
    </location>
</feature>
<dbReference type="GO" id="GO:0000155">
    <property type="term" value="F:phosphorelay sensor kinase activity"/>
    <property type="evidence" value="ECO:0007669"/>
    <property type="project" value="InterPro"/>
</dbReference>
<dbReference type="InterPro" id="IPR029016">
    <property type="entry name" value="GAF-like_dom_sf"/>
</dbReference>
<dbReference type="Gene3D" id="3.30.565.10">
    <property type="entry name" value="Histidine kinase-like ATPase, C-terminal domain"/>
    <property type="match status" value="1"/>
</dbReference>
<evidence type="ECO:0000259" key="10">
    <source>
        <dbReference type="PROSITE" id="PS50109"/>
    </source>
</evidence>
<dbReference type="SUPFAM" id="SSF47384">
    <property type="entry name" value="Homodimeric domain of signal transducing histidine kinase"/>
    <property type="match status" value="1"/>
</dbReference>
<dbReference type="InterPro" id="IPR004358">
    <property type="entry name" value="Sig_transdc_His_kin-like_C"/>
</dbReference>
<dbReference type="PROSITE" id="PS50110">
    <property type="entry name" value="RESPONSE_REGULATORY"/>
    <property type="match status" value="1"/>
</dbReference>
<evidence type="ECO:0000313" key="13">
    <source>
        <dbReference type="Proteomes" id="UP000319836"/>
    </source>
</evidence>
<dbReference type="InterPro" id="IPR003594">
    <property type="entry name" value="HATPase_dom"/>
</dbReference>
<dbReference type="EC" id="2.7.13.3" evidence="2"/>
<keyword evidence="4" id="KW-0808">Transferase</keyword>
<dbReference type="SMART" id="SM00448">
    <property type="entry name" value="REC"/>
    <property type="match status" value="1"/>
</dbReference>
<evidence type="ECO:0000256" key="1">
    <source>
        <dbReference type="ARBA" id="ARBA00000085"/>
    </source>
</evidence>
<dbReference type="Gene3D" id="3.40.50.2300">
    <property type="match status" value="1"/>
</dbReference>
<dbReference type="SMART" id="SM00388">
    <property type="entry name" value="HisKA"/>
    <property type="match status" value="1"/>
</dbReference>
<dbReference type="InterPro" id="IPR003661">
    <property type="entry name" value="HisK_dim/P_dom"/>
</dbReference>
<dbReference type="Pfam" id="PF13185">
    <property type="entry name" value="GAF_2"/>
    <property type="match status" value="1"/>
</dbReference>
<evidence type="ECO:0000256" key="6">
    <source>
        <dbReference type="ARBA" id="ARBA00022777"/>
    </source>
</evidence>
<accession>A0A538U8X3</accession>
<dbReference type="PANTHER" id="PTHR43065">
    <property type="entry name" value="SENSOR HISTIDINE KINASE"/>
    <property type="match status" value="1"/>
</dbReference>
<dbReference type="EMBL" id="VBPA01000066">
    <property type="protein sequence ID" value="TMQ72345.1"/>
    <property type="molecule type" value="Genomic_DNA"/>
</dbReference>
<dbReference type="Gene3D" id="1.10.287.130">
    <property type="match status" value="1"/>
</dbReference>
<dbReference type="SMART" id="SM00387">
    <property type="entry name" value="HATPase_c"/>
    <property type="match status" value="1"/>
</dbReference>
<reference evidence="12 13" key="1">
    <citation type="journal article" date="2019" name="Nat. Microbiol.">
        <title>Mediterranean grassland soil C-N compound turnover is dependent on rainfall and depth, and is mediated by genomically divergent microorganisms.</title>
        <authorList>
            <person name="Diamond S."/>
            <person name="Andeer P.F."/>
            <person name="Li Z."/>
            <person name="Crits-Christoph A."/>
            <person name="Burstein D."/>
            <person name="Anantharaman K."/>
            <person name="Lane K.R."/>
            <person name="Thomas B.C."/>
            <person name="Pan C."/>
            <person name="Northen T.R."/>
            <person name="Banfield J.F."/>
        </authorList>
    </citation>
    <scope>NUCLEOTIDE SEQUENCE [LARGE SCALE GENOMIC DNA]</scope>
    <source>
        <strain evidence="12">WS_10</strain>
    </source>
</reference>
<dbReference type="InterPro" id="IPR001789">
    <property type="entry name" value="Sig_transdc_resp-reg_receiver"/>
</dbReference>
<protein>
    <recommendedName>
        <fullName evidence="2">histidine kinase</fullName>
        <ecNumber evidence="2">2.7.13.3</ecNumber>
    </recommendedName>
</protein>
<dbReference type="SMART" id="SM00065">
    <property type="entry name" value="GAF"/>
    <property type="match status" value="1"/>
</dbReference>
<feature type="modified residue" description="4-aspartylphosphate" evidence="9">
    <location>
        <position position="469"/>
    </location>
</feature>
<organism evidence="12 13">
    <name type="scientific">Eiseniibacteriota bacterium</name>
    <dbReference type="NCBI Taxonomy" id="2212470"/>
    <lineage>
        <taxon>Bacteria</taxon>
        <taxon>Candidatus Eiseniibacteriota</taxon>
    </lineage>
</organism>
<evidence type="ECO:0000256" key="5">
    <source>
        <dbReference type="ARBA" id="ARBA00022741"/>
    </source>
</evidence>
<evidence type="ECO:0000256" key="2">
    <source>
        <dbReference type="ARBA" id="ARBA00012438"/>
    </source>
</evidence>
<dbReference type="SUPFAM" id="SSF55781">
    <property type="entry name" value="GAF domain-like"/>
    <property type="match status" value="1"/>
</dbReference>
<comment type="catalytic activity">
    <reaction evidence="1">
        <text>ATP + protein L-histidine = ADP + protein N-phospho-L-histidine.</text>
        <dbReference type="EC" id="2.7.13.3"/>
    </reaction>
</comment>
<dbReference type="Pfam" id="PF00512">
    <property type="entry name" value="HisKA"/>
    <property type="match status" value="1"/>
</dbReference>
<dbReference type="PROSITE" id="PS50109">
    <property type="entry name" value="HIS_KIN"/>
    <property type="match status" value="1"/>
</dbReference>
<dbReference type="InterPro" id="IPR036097">
    <property type="entry name" value="HisK_dim/P_sf"/>
</dbReference>
<dbReference type="InterPro" id="IPR011006">
    <property type="entry name" value="CheY-like_superfamily"/>
</dbReference>
<dbReference type="InterPro" id="IPR036890">
    <property type="entry name" value="HATPase_C_sf"/>
</dbReference>
<sequence>MSQAMVSSLEVDTILSTIAQQVRKVIQVDECTVFLIDENEPLLRPVACDVQSYREEVMALRLRMGEGITGGVASSGHGEIVNRAEDDPRALDVPGTPEEQSSLLCVPLFARDRVIGVITLVRIGPDRRFFVEGDLELATLFAAQCSAAISNGRMYEQVKVAYDELRATQNQLVQSAKLNALGEMAGGVAHDFNNILAAILGRTQLILRVAENGEIRRQLQVIEQAALDGASTVRRVQEFTRLRQDEQFEPIDLAQVIRDVVEFTRPAWQTNAKKRGVTVEIREFLQATRPVAGNGSELREVLTNLVLNALDAMPWGGLILITSGDEDAGVVVRVRDTGVGMDAETQARVFDPFFTTKPVKGTGLGLSVAYGIVTRHHGTITVESQPGLGTEFVLRFPSSPILAAGSAVTDEGSHGLPAMSILVVDDEEPVLVVMADMLRDRGHQVRLALGGEAGLAEFQRFPPQVVFSDLGMPEVNGWDVARRVKAQAPETPIVLVTGWGSQLEEGIAQARGVDLIIAKPFSMEDVDRALHQVGEMIARRARA</sequence>
<evidence type="ECO:0000256" key="7">
    <source>
        <dbReference type="ARBA" id="ARBA00022840"/>
    </source>
</evidence>
<dbReference type="Pfam" id="PF02518">
    <property type="entry name" value="HATPase_c"/>
    <property type="match status" value="1"/>
</dbReference>
<comment type="caution">
    <text evidence="12">The sequence shown here is derived from an EMBL/GenBank/DDBJ whole genome shotgun (WGS) entry which is preliminary data.</text>
</comment>
<keyword evidence="6" id="KW-0418">Kinase</keyword>
<dbReference type="InterPro" id="IPR003018">
    <property type="entry name" value="GAF"/>
</dbReference>
<evidence type="ECO:0000313" key="12">
    <source>
        <dbReference type="EMBL" id="TMQ72345.1"/>
    </source>
</evidence>
<name>A0A538U8X3_UNCEI</name>
<evidence type="ECO:0000259" key="11">
    <source>
        <dbReference type="PROSITE" id="PS50110"/>
    </source>
</evidence>
<dbReference type="GO" id="GO:0005524">
    <property type="term" value="F:ATP binding"/>
    <property type="evidence" value="ECO:0007669"/>
    <property type="project" value="UniProtKB-KW"/>
</dbReference>
<dbReference type="InterPro" id="IPR005467">
    <property type="entry name" value="His_kinase_dom"/>
</dbReference>
<keyword evidence="8" id="KW-0902">Two-component regulatory system</keyword>
<keyword evidence="3 9" id="KW-0597">Phosphoprotein</keyword>
<dbReference type="PRINTS" id="PR00344">
    <property type="entry name" value="BCTRLSENSOR"/>
</dbReference>
<proteinExistence type="predicted"/>
<dbReference type="Pfam" id="PF00072">
    <property type="entry name" value="Response_reg"/>
    <property type="match status" value="1"/>
</dbReference>
<dbReference type="PANTHER" id="PTHR43065:SF46">
    <property type="entry name" value="C4-DICARBOXYLATE TRANSPORT SENSOR PROTEIN DCTB"/>
    <property type="match status" value="1"/>
</dbReference>
<dbReference type="Proteomes" id="UP000319836">
    <property type="component" value="Unassembled WGS sequence"/>
</dbReference>
<dbReference type="CDD" id="cd00082">
    <property type="entry name" value="HisKA"/>
    <property type="match status" value="1"/>
</dbReference>